<accession>A0A0A8KXR0</accession>
<protein>
    <submittedName>
        <fullName evidence="1">Uncharacterized protein</fullName>
    </submittedName>
</protein>
<evidence type="ECO:0000313" key="1">
    <source>
        <dbReference type="EMBL" id="CDL65371.1"/>
    </source>
</evidence>
<dbReference type="AlphaFoldDB" id="A0A0A8KXR0"/>
<proteinExistence type="predicted"/>
<sequence length="324" mass="37825">MFSQKFGLFICFFVFFPIFIYSQTSVPYTNGKYGYKINLPKDWKMQFKPSEEDPQLVIVANEDGSNLSVYATQDKKLEGKNPETLGMNYFFDIVQTQFPSALYIQSESETIDNQPVIYAKYSYRNGNDDYTIGQFYVVIKDMLYTIQLFAKTNLYEPFEDIGKGLAYTFKGLNANASKYFKTDRFGFRISFPEGWQTIIDRPPFEAYDNKGGSVIIEIMESDDYKGITANDLDINDMIESIRKNKKDAILLEKNYIGIEGVPVLYGKYQWDEMVGNEKTTIIVQHYYIIKNKKLYILQTIVPLKQFYNYRDKFKACVESFQFTE</sequence>
<organism evidence="1">
    <name type="scientific">wastewater metagenome</name>
    <dbReference type="NCBI Taxonomy" id="527639"/>
    <lineage>
        <taxon>unclassified sequences</taxon>
        <taxon>metagenomes</taxon>
        <taxon>ecological metagenomes</taxon>
    </lineage>
</organism>
<geneLocation type="plasmid" evidence="1">
    <name>fosmid 1C_1</name>
</geneLocation>
<dbReference type="EMBL" id="HG796237">
    <property type="protein sequence ID" value="CDL65371.1"/>
    <property type="molecule type" value="Genomic_DNA"/>
</dbReference>
<name>A0A0A8KXR0_9ZZZZ</name>
<gene>
    <name evidence="1" type="ORF">WWTP_pFosmid_1C_0009</name>
</gene>
<keyword evidence="1" id="KW-0614">Plasmid</keyword>
<dbReference type="Gene3D" id="3.40.1000.10">
    <property type="entry name" value="Mog1/PsbP, alpha/beta/alpha sandwich"/>
    <property type="match status" value="2"/>
</dbReference>
<reference evidence="1" key="1">
    <citation type="journal article" date="2015" name="Res. Microbiol.">
        <title>New FeFe-hydrogenase genes identified in a metagenomic fosmid library from a municipal wastewater treatment plant as revealed by high-throughput sequencing.</title>
        <authorList>
            <person name="Tomazetto G."/>
            <person name="Wibberg D."/>
            <person name="Schluter A."/>
            <person name="Oliveira V.M."/>
        </authorList>
    </citation>
    <scope>NUCLEOTIDE SEQUENCE</scope>
    <source>
        <plasmid evidence="1">fosmid 1C_1</plasmid>
    </source>
</reference>